<protein>
    <submittedName>
        <fullName evidence="1">Reticulon domain-containing protein</fullName>
    </submittedName>
</protein>
<sequence length="219" mass="25200">MPSYYYTSDDEPSSTRSLFGRRRPLHDIFGGRKVADIVLWRNKQLSGGILGVVTLIWFLFEVVEYHFLTLLCHISIASMLLLFIWSNGAALFNKAPPKIPEMILSERAFKDVALIIHAKLNRFLSFLHDISRGKDLKLFLLTLVSLWMVSVLGSCCSSLSLLYFGILCIMTIPVLYEKYESDVDRIVYKGSYDLKRMYSTFDQKVLNKIPRGPVKEKKF</sequence>
<accession>A0ACB7UDL2</accession>
<reference evidence="2" key="1">
    <citation type="journal article" date="2022" name="Nat. Commun.">
        <title>Chromosome evolution and the genetic basis of agronomically important traits in greater yam.</title>
        <authorList>
            <person name="Bredeson J.V."/>
            <person name="Lyons J.B."/>
            <person name="Oniyinde I.O."/>
            <person name="Okereke N.R."/>
            <person name="Kolade O."/>
            <person name="Nnabue I."/>
            <person name="Nwadili C.O."/>
            <person name="Hribova E."/>
            <person name="Parker M."/>
            <person name="Nwogha J."/>
            <person name="Shu S."/>
            <person name="Carlson J."/>
            <person name="Kariba R."/>
            <person name="Muthemba S."/>
            <person name="Knop K."/>
            <person name="Barton G.J."/>
            <person name="Sherwood A.V."/>
            <person name="Lopez-Montes A."/>
            <person name="Asiedu R."/>
            <person name="Jamnadass R."/>
            <person name="Muchugi A."/>
            <person name="Goodstein D."/>
            <person name="Egesi C.N."/>
            <person name="Featherston J."/>
            <person name="Asfaw A."/>
            <person name="Simpson G.G."/>
            <person name="Dolezel J."/>
            <person name="Hendre P.S."/>
            <person name="Van Deynze A."/>
            <person name="Kumar P.L."/>
            <person name="Obidiegwu J.E."/>
            <person name="Bhattacharjee R."/>
            <person name="Rokhsar D.S."/>
        </authorList>
    </citation>
    <scope>NUCLEOTIDE SEQUENCE [LARGE SCALE GENOMIC DNA]</scope>
    <source>
        <strain evidence="2">cv. TDa95/00328</strain>
    </source>
</reference>
<organism evidence="1 2">
    <name type="scientific">Dioscorea alata</name>
    <name type="common">Purple yam</name>
    <dbReference type="NCBI Taxonomy" id="55571"/>
    <lineage>
        <taxon>Eukaryota</taxon>
        <taxon>Viridiplantae</taxon>
        <taxon>Streptophyta</taxon>
        <taxon>Embryophyta</taxon>
        <taxon>Tracheophyta</taxon>
        <taxon>Spermatophyta</taxon>
        <taxon>Magnoliopsida</taxon>
        <taxon>Liliopsida</taxon>
        <taxon>Dioscoreales</taxon>
        <taxon>Dioscoreaceae</taxon>
        <taxon>Dioscorea</taxon>
    </lineage>
</organism>
<comment type="caution">
    <text evidence="1">The sequence shown here is derived from an EMBL/GenBank/DDBJ whole genome shotgun (WGS) entry which is preliminary data.</text>
</comment>
<evidence type="ECO:0000313" key="1">
    <source>
        <dbReference type="EMBL" id="KAH7658424.1"/>
    </source>
</evidence>
<proteinExistence type="predicted"/>
<dbReference type="EMBL" id="CM037027">
    <property type="protein sequence ID" value="KAH7658424.1"/>
    <property type="molecule type" value="Genomic_DNA"/>
</dbReference>
<keyword evidence="2" id="KW-1185">Reference proteome</keyword>
<gene>
    <name evidence="1" type="ORF">IHE45_17G086600</name>
</gene>
<dbReference type="Proteomes" id="UP000827976">
    <property type="component" value="Chromosome 17"/>
</dbReference>
<evidence type="ECO:0000313" key="2">
    <source>
        <dbReference type="Proteomes" id="UP000827976"/>
    </source>
</evidence>
<name>A0ACB7UDL2_DIOAL</name>